<keyword evidence="4" id="KW-1185">Reference proteome</keyword>
<dbReference type="AlphaFoldDB" id="A0A518H9Y5"/>
<gene>
    <name evidence="3" type="ORF">ElP_55470</name>
</gene>
<dbReference type="InterPro" id="IPR041657">
    <property type="entry name" value="HTH_17"/>
</dbReference>
<dbReference type="KEGG" id="tpla:ElP_55470"/>
<name>A0A518H9Y5_9BACT</name>
<evidence type="ECO:0000313" key="4">
    <source>
        <dbReference type="Proteomes" id="UP000317835"/>
    </source>
</evidence>
<evidence type="ECO:0000259" key="2">
    <source>
        <dbReference type="Pfam" id="PF12728"/>
    </source>
</evidence>
<protein>
    <submittedName>
        <fullName evidence="3">Helix-turn-helix domain protein</fullName>
    </submittedName>
</protein>
<organism evidence="3 4">
    <name type="scientific">Tautonia plasticadhaerens</name>
    <dbReference type="NCBI Taxonomy" id="2527974"/>
    <lineage>
        <taxon>Bacteria</taxon>
        <taxon>Pseudomonadati</taxon>
        <taxon>Planctomycetota</taxon>
        <taxon>Planctomycetia</taxon>
        <taxon>Isosphaerales</taxon>
        <taxon>Isosphaeraceae</taxon>
        <taxon>Tautonia</taxon>
    </lineage>
</organism>
<feature type="compositionally biased region" description="Polar residues" evidence="1">
    <location>
        <begin position="1"/>
        <end position="11"/>
    </location>
</feature>
<dbReference type="EMBL" id="CP036426">
    <property type="protein sequence ID" value="QDV37607.1"/>
    <property type="molecule type" value="Genomic_DNA"/>
</dbReference>
<proteinExistence type="predicted"/>
<dbReference type="Pfam" id="PF12728">
    <property type="entry name" value="HTH_17"/>
    <property type="match status" value="1"/>
</dbReference>
<evidence type="ECO:0000256" key="1">
    <source>
        <dbReference type="SAM" id="MobiDB-lite"/>
    </source>
</evidence>
<feature type="domain" description="Helix-turn-helix" evidence="2">
    <location>
        <begin position="144"/>
        <end position="197"/>
    </location>
</feature>
<feature type="region of interest" description="Disordered" evidence="1">
    <location>
        <begin position="1"/>
        <end position="29"/>
    </location>
</feature>
<accession>A0A518H9Y5</accession>
<evidence type="ECO:0000313" key="3">
    <source>
        <dbReference type="EMBL" id="QDV37607.1"/>
    </source>
</evidence>
<reference evidence="3 4" key="1">
    <citation type="submission" date="2019-02" db="EMBL/GenBank/DDBJ databases">
        <title>Deep-cultivation of Planctomycetes and their phenomic and genomic characterization uncovers novel biology.</title>
        <authorList>
            <person name="Wiegand S."/>
            <person name="Jogler M."/>
            <person name="Boedeker C."/>
            <person name="Pinto D."/>
            <person name="Vollmers J."/>
            <person name="Rivas-Marin E."/>
            <person name="Kohn T."/>
            <person name="Peeters S.H."/>
            <person name="Heuer A."/>
            <person name="Rast P."/>
            <person name="Oberbeckmann S."/>
            <person name="Bunk B."/>
            <person name="Jeske O."/>
            <person name="Meyerdierks A."/>
            <person name="Storesund J.E."/>
            <person name="Kallscheuer N."/>
            <person name="Luecker S."/>
            <person name="Lage O.M."/>
            <person name="Pohl T."/>
            <person name="Merkel B.J."/>
            <person name="Hornburger P."/>
            <person name="Mueller R.-W."/>
            <person name="Bruemmer F."/>
            <person name="Labrenz M."/>
            <person name="Spormann A.M."/>
            <person name="Op den Camp H."/>
            <person name="Overmann J."/>
            <person name="Amann R."/>
            <person name="Jetten M.S.M."/>
            <person name="Mascher T."/>
            <person name="Medema M.H."/>
            <person name="Devos D.P."/>
            <person name="Kaster A.-K."/>
            <person name="Ovreas L."/>
            <person name="Rohde M."/>
            <person name="Galperin M.Y."/>
            <person name="Jogler C."/>
        </authorList>
    </citation>
    <scope>NUCLEOTIDE SEQUENCE [LARGE SCALE GENOMIC DNA]</scope>
    <source>
        <strain evidence="3 4">ElP</strain>
    </source>
</reference>
<dbReference type="Proteomes" id="UP000317835">
    <property type="component" value="Chromosome"/>
</dbReference>
<sequence length="204" mass="22703">MLGMSGSNSPEVPSRHPRSDRSPGAWSVLSERHDHEARRLLVRYPELAHIGAEIKEMGLDAEVAVDLALASVARFLGDRSGPVPEPEEGTLKSIAESVARIEDRLASGLERPLGDAIAPLVERLSKIEGDLTALTQQRAAKDSYSTEEVARIVGRSDYTVREWCRYGRLRAVKRKCGRGRSAEWSIPHEELMRYRNEGLLPLPR</sequence>